<keyword evidence="2" id="KW-1185">Reference proteome</keyword>
<reference evidence="1 2" key="1">
    <citation type="journal article" date="2019" name="Microb. Cell Fact.">
        <title>Exploring novel herbicidin analogues by transcriptional regulator overexpression and MS/MS molecular networking.</title>
        <authorList>
            <person name="Shi Y."/>
            <person name="Gu R."/>
            <person name="Li Y."/>
            <person name="Wang X."/>
            <person name="Ren W."/>
            <person name="Li X."/>
            <person name="Wang L."/>
            <person name="Xie Y."/>
            <person name="Hong B."/>
        </authorList>
    </citation>
    <scope>NUCLEOTIDE SEQUENCE [LARGE SCALE GENOMIC DNA]</scope>
    <source>
        <strain evidence="1 2">US-43</strain>
    </source>
</reference>
<dbReference type="Proteomes" id="UP000327000">
    <property type="component" value="Unassembled WGS sequence"/>
</dbReference>
<accession>A0A5N5VZC3</accession>
<evidence type="ECO:0000313" key="1">
    <source>
        <dbReference type="EMBL" id="KAB7833521.1"/>
    </source>
</evidence>
<gene>
    <name evidence="1" type="ORF">FRZ00_33270</name>
</gene>
<organism evidence="1 2">
    <name type="scientific">Streptomyces mobaraensis</name>
    <name type="common">Streptoverticillium mobaraense</name>
    <dbReference type="NCBI Taxonomy" id="35621"/>
    <lineage>
        <taxon>Bacteria</taxon>
        <taxon>Bacillati</taxon>
        <taxon>Actinomycetota</taxon>
        <taxon>Actinomycetes</taxon>
        <taxon>Kitasatosporales</taxon>
        <taxon>Streptomycetaceae</taxon>
        <taxon>Streptomyces</taxon>
    </lineage>
</organism>
<dbReference type="AlphaFoldDB" id="A0A5N5VZC3"/>
<dbReference type="EMBL" id="VOKX01000132">
    <property type="protein sequence ID" value="KAB7833521.1"/>
    <property type="molecule type" value="Genomic_DNA"/>
</dbReference>
<proteinExistence type="predicted"/>
<comment type="caution">
    <text evidence="1">The sequence shown here is derived from an EMBL/GenBank/DDBJ whole genome shotgun (WGS) entry which is preliminary data.</text>
</comment>
<evidence type="ECO:0000313" key="2">
    <source>
        <dbReference type="Proteomes" id="UP000327000"/>
    </source>
</evidence>
<sequence length="82" mass="8980">MAFYTETEKRLRLLDQQRRALDLRRDAVTTTAVDLVLHHGQELGPTARRAGLTAHALRQAVHAHPEIAPILLGIPEEPAAGG</sequence>
<dbReference type="RefSeq" id="WP_152266075.1">
    <property type="nucleotide sequence ID" value="NZ_VOKX01000132.1"/>
</dbReference>
<name>A0A5N5VZC3_STRMB</name>
<dbReference type="OrthoDB" id="9978340at2"/>
<protein>
    <submittedName>
        <fullName evidence="1">Uncharacterized protein</fullName>
    </submittedName>
</protein>